<evidence type="ECO:0000256" key="2">
    <source>
        <dbReference type="SAM" id="MobiDB-lite"/>
    </source>
</evidence>
<comment type="similarity">
    <text evidence="1">Belongs to the FAM91 family.</text>
</comment>
<feature type="region of interest" description="Disordered" evidence="2">
    <location>
        <begin position="74"/>
        <end position="93"/>
    </location>
</feature>
<proteinExistence type="inferred from homology"/>
<dbReference type="OrthoDB" id="275996at2759"/>
<gene>
    <name evidence="4" type="ORF">LSTR_LSTR011369</name>
</gene>
<comment type="caution">
    <text evidence="4">The sequence shown here is derived from an EMBL/GenBank/DDBJ whole genome shotgun (WGS) entry which is preliminary data.</text>
</comment>
<dbReference type="InterPro" id="IPR039199">
    <property type="entry name" value="FAM91"/>
</dbReference>
<evidence type="ECO:0000256" key="1">
    <source>
        <dbReference type="ARBA" id="ARBA00010319"/>
    </source>
</evidence>
<organism evidence="4 5">
    <name type="scientific">Laodelphax striatellus</name>
    <name type="common">Small brown planthopper</name>
    <name type="synonym">Delphax striatella</name>
    <dbReference type="NCBI Taxonomy" id="195883"/>
    <lineage>
        <taxon>Eukaryota</taxon>
        <taxon>Metazoa</taxon>
        <taxon>Ecdysozoa</taxon>
        <taxon>Arthropoda</taxon>
        <taxon>Hexapoda</taxon>
        <taxon>Insecta</taxon>
        <taxon>Pterygota</taxon>
        <taxon>Neoptera</taxon>
        <taxon>Paraneoptera</taxon>
        <taxon>Hemiptera</taxon>
        <taxon>Auchenorrhyncha</taxon>
        <taxon>Fulgoroidea</taxon>
        <taxon>Delphacidae</taxon>
        <taxon>Criomorphinae</taxon>
        <taxon>Laodelphax</taxon>
    </lineage>
</organism>
<sequence length="231" mass="25815">MASIYSYVSSTRDDSEGEVRRYFEHALILRSTVMRLRHVNAGLDLVRCESLQSLDNDTCARLLEKNYGLLDNGPVEQRGATHSNPPAPPPGPPTQDVNSIWFKLYLYHITAVVRHLFSSLEVHEFENCESIEVCERVLVTLWGHDPTVIPLANLVFALNDALFHSPVLVQAYGSSKGADIHMLPFPFINDSKDNTKWCSHPAVDKVSRLLDLKTHVRLPDNGATKKDSAPG</sequence>
<evidence type="ECO:0000313" key="4">
    <source>
        <dbReference type="EMBL" id="RZF37455.1"/>
    </source>
</evidence>
<evidence type="ECO:0000259" key="3">
    <source>
        <dbReference type="Pfam" id="PF14648"/>
    </source>
</evidence>
<dbReference type="InterPro" id="IPR028097">
    <property type="entry name" value="FAM91_C_dom"/>
</dbReference>
<name>A0A482WV25_LAOST</name>
<accession>A0A482WV25</accession>
<dbReference type="STRING" id="195883.A0A482WV25"/>
<evidence type="ECO:0000313" key="5">
    <source>
        <dbReference type="Proteomes" id="UP000291343"/>
    </source>
</evidence>
<dbReference type="PANTHER" id="PTHR28441:SF2">
    <property type="entry name" value="PROTEIN FAM91A1"/>
    <property type="match status" value="1"/>
</dbReference>
<dbReference type="PANTHER" id="PTHR28441">
    <property type="entry name" value="PROTEIN FAM91A1"/>
    <property type="match status" value="1"/>
</dbReference>
<dbReference type="Proteomes" id="UP000291343">
    <property type="component" value="Unassembled WGS sequence"/>
</dbReference>
<dbReference type="AlphaFoldDB" id="A0A482WV25"/>
<dbReference type="InParanoid" id="A0A482WV25"/>
<protein>
    <recommendedName>
        <fullName evidence="3">FAM91 C-terminal domain-containing protein</fullName>
    </recommendedName>
</protein>
<feature type="domain" description="FAM91 C-terminal" evidence="3">
    <location>
        <begin position="12"/>
        <end position="215"/>
    </location>
</feature>
<dbReference type="Pfam" id="PF14648">
    <property type="entry name" value="FAM91_C"/>
    <property type="match status" value="1"/>
</dbReference>
<reference evidence="4 5" key="1">
    <citation type="journal article" date="2017" name="Gigascience">
        <title>Genome sequence of the small brown planthopper, Laodelphax striatellus.</title>
        <authorList>
            <person name="Zhu J."/>
            <person name="Jiang F."/>
            <person name="Wang X."/>
            <person name="Yang P."/>
            <person name="Bao Y."/>
            <person name="Zhao W."/>
            <person name="Wang W."/>
            <person name="Lu H."/>
            <person name="Wang Q."/>
            <person name="Cui N."/>
            <person name="Li J."/>
            <person name="Chen X."/>
            <person name="Luo L."/>
            <person name="Yu J."/>
            <person name="Kang L."/>
            <person name="Cui F."/>
        </authorList>
    </citation>
    <scope>NUCLEOTIDE SEQUENCE [LARGE SCALE GENOMIC DNA]</scope>
    <source>
        <strain evidence="4">Lst14</strain>
    </source>
</reference>
<keyword evidence="5" id="KW-1185">Reference proteome</keyword>
<dbReference type="EMBL" id="QKKF02024413">
    <property type="protein sequence ID" value="RZF37455.1"/>
    <property type="molecule type" value="Genomic_DNA"/>
</dbReference>